<dbReference type="OrthoDB" id="9775207at2"/>
<dbReference type="RefSeq" id="WP_084530304.1">
    <property type="nucleotide sequence ID" value="NZ_CBCSEA010000009.1"/>
</dbReference>
<evidence type="ECO:0000256" key="7">
    <source>
        <dbReference type="ARBA" id="ARBA00023136"/>
    </source>
</evidence>
<proteinExistence type="predicted"/>
<dbReference type="Proteomes" id="UP000184611">
    <property type="component" value="Unassembled WGS sequence"/>
</dbReference>
<dbReference type="EMBL" id="FRYK01000006">
    <property type="protein sequence ID" value="SHO74118.1"/>
    <property type="molecule type" value="Genomic_DNA"/>
</dbReference>
<organism evidence="12 13">
    <name type="scientific">Flavobacterium cucumis</name>
    <dbReference type="NCBI Taxonomy" id="416016"/>
    <lineage>
        <taxon>Bacteria</taxon>
        <taxon>Pseudomonadati</taxon>
        <taxon>Bacteroidota</taxon>
        <taxon>Flavobacteriia</taxon>
        <taxon>Flavobacteriales</taxon>
        <taxon>Flavobacteriaceae</taxon>
        <taxon>Flavobacterium</taxon>
    </lineage>
</organism>
<keyword evidence="4 10" id="KW-0812">Transmembrane</keyword>
<dbReference type="InterPro" id="IPR010920">
    <property type="entry name" value="LSM_dom_sf"/>
</dbReference>
<dbReference type="SUPFAM" id="SSF50182">
    <property type="entry name" value="Sm-like ribonucleoproteins"/>
    <property type="match status" value="1"/>
</dbReference>
<dbReference type="GO" id="GO:0008381">
    <property type="term" value="F:mechanosensitive monoatomic ion channel activity"/>
    <property type="evidence" value="ECO:0007669"/>
    <property type="project" value="InterPro"/>
</dbReference>
<dbReference type="InterPro" id="IPR023408">
    <property type="entry name" value="MscS_beta-dom_sf"/>
</dbReference>
<evidence type="ECO:0000256" key="10">
    <source>
        <dbReference type="SAM" id="Phobius"/>
    </source>
</evidence>
<feature type="transmembrane region" description="Helical" evidence="10">
    <location>
        <begin position="75"/>
        <end position="93"/>
    </location>
</feature>
<evidence type="ECO:0000256" key="5">
    <source>
        <dbReference type="ARBA" id="ARBA00022989"/>
    </source>
</evidence>
<dbReference type="GO" id="GO:0071470">
    <property type="term" value="P:cellular response to osmotic stress"/>
    <property type="evidence" value="ECO:0007669"/>
    <property type="project" value="InterPro"/>
</dbReference>
<dbReference type="GO" id="GO:0005886">
    <property type="term" value="C:plasma membrane"/>
    <property type="evidence" value="ECO:0007669"/>
    <property type="project" value="UniProtKB-SubCell"/>
</dbReference>
<comment type="subcellular location">
    <subcellularLocation>
        <location evidence="1">Cell inner membrane</location>
        <topology evidence="1">Multi-pass membrane protein</topology>
    </subcellularLocation>
</comment>
<sequence length="414" mass="48271">MKIFNWAYQLFRQMDFSEDISLYLNLLVNIIILILVSYVLDYIFKKLFIVFLAIIAAKTKSSFDDFLVANKTAKYIAHLMPLLFIYKTVPVILKRFTYWEDFFEKGVKIYIIILSLWITRSIFNALKDYLKHKPRFSDKPIDSYIQVIMIVLWTFGITSFVLIMFDTNMKTLLTTFGAISALIFLIFKDTILGFVASIQVSVNDMVRIGDWITMEKFGADGDVIEINLATVKVRNFDNTTTTIPTYSLISDSFRNWRGMLNSDGRRIKRHVLIKAQSVRFIQPEEIDTFKKIQHLTSYIEHRQADIDKYNANNSIDKSVIVNGRNLTNLGLFRKYINQYILSHPGINKDMSLMVRHLQPTENGIPLEIYCFSKDKTWLNYEHIMADIFDHVMASVPYFDLEIFESISTPNTLSN</sequence>
<keyword evidence="5 10" id="KW-1133">Transmembrane helix</keyword>
<keyword evidence="7 10" id="KW-0472">Membrane</keyword>
<dbReference type="InterPro" id="IPR006685">
    <property type="entry name" value="MscS_channel_2nd"/>
</dbReference>
<evidence type="ECO:0000256" key="6">
    <source>
        <dbReference type="ARBA" id="ARBA00023016"/>
    </source>
</evidence>
<gene>
    <name evidence="12" type="ORF">SAMN05443547_2502</name>
</gene>
<dbReference type="STRING" id="416016.SAMN05443547_2502"/>
<evidence type="ECO:0000256" key="1">
    <source>
        <dbReference type="ARBA" id="ARBA00004429"/>
    </source>
</evidence>
<name>A0A1M7ZZ22_9FLAO</name>
<protein>
    <recommendedName>
        <fullName evidence="8">Mechanosensing system component YbdG</fullName>
    </recommendedName>
    <alternativeName>
        <fullName evidence="9">Mechanosensitive channel homolog YbdG</fullName>
    </alternativeName>
</protein>
<feature type="transmembrane region" description="Helical" evidence="10">
    <location>
        <begin position="143"/>
        <end position="165"/>
    </location>
</feature>
<feature type="domain" description="Mechanosensitive ion channel MscS" evidence="11">
    <location>
        <begin position="189"/>
        <end position="257"/>
    </location>
</feature>
<feature type="transmembrane region" description="Helical" evidence="10">
    <location>
        <begin position="172"/>
        <end position="196"/>
    </location>
</feature>
<dbReference type="InterPro" id="IPR030192">
    <property type="entry name" value="YbdG"/>
</dbReference>
<keyword evidence="3" id="KW-0997">Cell inner membrane</keyword>
<evidence type="ECO:0000256" key="4">
    <source>
        <dbReference type="ARBA" id="ARBA00022692"/>
    </source>
</evidence>
<reference evidence="13" key="1">
    <citation type="submission" date="2016-12" db="EMBL/GenBank/DDBJ databases">
        <authorList>
            <person name="Varghese N."/>
            <person name="Submissions S."/>
        </authorList>
    </citation>
    <scope>NUCLEOTIDE SEQUENCE [LARGE SCALE GENOMIC DNA]</scope>
    <source>
        <strain evidence="13">DSM 18830</strain>
    </source>
</reference>
<evidence type="ECO:0000256" key="9">
    <source>
        <dbReference type="ARBA" id="ARBA00093659"/>
    </source>
</evidence>
<dbReference type="Pfam" id="PF00924">
    <property type="entry name" value="MS_channel_2nd"/>
    <property type="match status" value="1"/>
</dbReference>
<keyword evidence="2" id="KW-1003">Cell membrane</keyword>
<dbReference type="Gene3D" id="2.30.30.60">
    <property type="match status" value="1"/>
</dbReference>
<keyword evidence="13" id="KW-1185">Reference proteome</keyword>
<dbReference type="FunFam" id="2.30.30.60:FF:000002">
    <property type="entry name" value="Mechanosensitive ion channel family protein"/>
    <property type="match status" value="1"/>
</dbReference>
<evidence type="ECO:0000256" key="2">
    <source>
        <dbReference type="ARBA" id="ARBA00022475"/>
    </source>
</evidence>
<dbReference type="PANTHER" id="PTHR30414">
    <property type="entry name" value="MINICONDUCTANCE MECHANOSENSITIVE CHANNEL YBDG"/>
    <property type="match status" value="1"/>
</dbReference>
<evidence type="ECO:0000259" key="11">
    <source>
        <dbReference type="Pfam" id="PF00924"/>
    </source>
</evidence>
<feature type="transmembrane region" description="Helical" evidence="10">
    <location>
        <begin position="105"/>
        <end position="123"/>
    </location>
</feature>
<accession>A0A1M7ZZ22</accession>
<feature type="transmembrane region" description="Helical" evidence="10">
    <location>
        <begin position="20"/>
        <end position="40"/>
    </location>
</feature>
<evidence type="ECO:0000313" key="12">
    <source>
        <dbReference type="EMBL" id="SHO74118.1"/>
    </source>
</evidence>
<evidence type="ECO:0000256" key="3">
    <source>
        <dbReference type="ARBA" id="ARBA00022519"/>
    </source>
</evidence>
<dbReference type="AlphaFoldDB" id="A0A1M7ZZ22"/>
<keyword evidence="6" id="KW-0346">Stress response</keyword>
<evidence type="ECO:0000256" key="8">
    <source>
        <dbReference type="ARBA" id="ARBA00093630"/>
    </source>
</evidence>
<dbReference type="PANTHER" id="PTHR30414:SF0">
    <property type="entry name" value="MINICONDUCTANCE MECHANOSENSITIVE CHANNEL YBDG"/>
    <property type="match status" value="1"/>
</dbReference>
<evidence type="ECO:0000313" key="13">
    <source>
        <dbReference type="Proteomes" id="UP000184611"/>
    </source>
</evidence>